<accession>A0AAD2PY53</accession>
<comment type="caution">
    <text evidence="4">The sequence shown here is derived from an EMBL/GenBank/DDBJ whole genome shotgun (WGS) entry which is preliminary data.</text>
</comment>
<dbReference type="AlphaFoldDB" id="A0AAD2PY53"/>
<feature type="coiled-coil region" evidence="1">
    <location>
        <begin position="181"/>
        <end position="219"/>
    </location>
</feature>
<dbReference type="PANTHER" id="PTHR14312">
    <property type="entry name" value="CREB/ATF BZIP TRANSCRIPTION FACTOR"/>
    <property type="match status" value="1"/>
</dbReference>
<evidence type="ECO:0000256" key="2">
    <source>
        <dbReference type="SAM" id="MobiDB-lite"/>
    </source>
</evidence>
<keyword evidence="3" id="KW-0812">Transmembrane</keyword>
<evidence type="ECO:0000313" key="4">
    <source>
        <dbReference type="EMBL" id="CAJ1970073.1"/>
    </source>
</evidence>
<dbReference type="SUPFAM" id="SSF50891">
    <property type="entry name" value="Cyclophilin-like"/>
    <property type="match status" value="1"/>
</dbReference>
<dbReference type="GO" id="GO:0010468">
    <property type="term" value="P:regulation of gene expression"/>
    <property type="evidence" value="ECO:0007669"/>
    <property type="project" value="TreeGrafter"/>
</dbReference>
<keyword evidence="5" id="KW-1185">Reference proteome</keyword>
<feature type="compositionally biased region" description="Low complexity" evidence="2">
    <location>
        <begin position="475"/>
        <end position="489"/>
    </location>
</feature>
<dbReference type="GO" id="GO:0043565">
    <property type="term" value="F:sequence-specific DNA binding"/>
    <property type="evidence" value="ECO:0007669"/>
    <property type="project" value="TreeGrafter"/>
</dbReference>
<keyword evidence="1" id="KW-0175">Coiled coil</keyword>
<feature type="compositionally biased region" description="Polar residues" evidence="2">
    <location>
        <begin position="530"/>
        <end position="539"/>
    </location>
</feature>
<organism evidence="4 5">
    <name type="scientific">Cylindrotheca closterium</name>
    <dbReference type="NCBI Taxonomy" id="2856"/>
    <lineage>
        <taxon>Eukaryota</taxon>
        <taxon>Sar</taxon>
        <taxon>Stramenopiles</taxon>
        <taxon>Ochrophyta</taxon>
        <taxon>Bacillariophyta</taxon>
        <taxon>Bacillariophyceae</taxon>
        <taxon>Bacillariophycidae</taxon>
        <taxon>Bacillariales</taxon>
        <taxon>Bacillariaceae</taxon>
        <taxon>Cylindrotheca</taxon>
    </lineage>
</organism>
<feature type="transmembrane region" description="Helical" evidence="3">
    <location>
        <begin position="105"/>
        <end position="126"/>
    </location>
</feature>
<evidence type="ECO:0000256" key="3">
    <source>
        <dbReference type="SAM" id="Phobius"/>
    </source>
</evidence>
<feature type="region of interest" description="Disordered" evidence="2">
    <location>
        <begin position="38"/>
        <end position="57"/>
    </location>
</feature>
<keyword evidence="3" id="KW-1133">Transmembrane helix</keyword>
<dbReference type="Proteomes" id="UP001295423">
    <property type="component" value="Unassembled WGS sequence"/>
</dbReference>
<evidence type="ECO:0000313" key="5">
    <source>
        <dbReference type="Proteomes" id="UP001295423"/>
    </source>
</evidence>
<gene>
    <name evidence="4" type="ORF">CYCCA115_LOCUS24096</name>
</gene>
<feature type="region of interest" description="Disordered" evidence="2">
    <location>
        <begin position="475"/>
        <end position="499"/>
    </location>
</feature>
<proteinExistence type="predicted"/>
<feature type="compositionally biased region" description="Low complexity" evidence="2">
    <location>
        <begin position="517"/>
        <end position="529"/>
    </location>
</feature>
<sequence length="572" mass="64245">MLRNRHSISGLPTNTADPAYARSGSFSSASGAGVGVGGVGGGGYQQQQQQSSGGSYGGYSGSNNGYGGYSAGPASSSSLLSDDNKYASKRRGGSSMFGSGDMAQMIPWIACGIFGLWALIATSMNWSKGSQLKTIYKEAGSALNVQEVIEFIQAERRRAYSIRQEAKDSIRDHTDKHSSKVSLLQEQIKELSTHRDTLLDKHESEKAKARKREKREIREWREEAYYDQITLLESRVRKDAKRIILERFGPGPHKVAMYFRIPDGMGNLGPEQRMVIQMAPLDLVPHAVHFFLEQVEHGLWNSENYFYLNGPHVLQIGPQVWEEDYEGGELSDEEYEEKRVGHFYDLGLEELIFPDYSDDYPHAQYTLGFTGRPGGPDFYINKVNNEEAHGPGGQDQHALDHQADSCFGMIVEGIEAMQYIFNSKTYQDEGWEWMIEEPIPITRAEILTKNPAQSARILPATTNVAGNVAGMAGQQQDIIQQQQQAQQQHMHQHQQQHPHNVNQNHLMNNAEQQFHSTGGTVTGQQQQQQFNQDAQYHSHQQQQQQQQQNHDGNHRAQGHHARMPLDQNRAVP</sequence>
<keyword evidence="3" id="KW-0472">Membrane</keyword>
<dbReference type="EMBL" id="CAKOGP040002458">
    <property type="protein sequence ID" value="CAJ1970073.1"/>
    <property type="molecule type" value="Genomic_DNA"/>
</dbReference>
<dbReference type="PANTHER" id="PTHR14312:SF1">
    <property type="entry name" value="BASIC-LEUCINE ZIPPER TRANSCRIPTION FACTOR A"/>
    <property type="match status" value="1"/>
</dbReference>
<feature type="region of interest" description="Disordered" evidence="2">
    <location>
        <begin position="516"/>
        <end position="572"/>
    </location>
</feature>
<dbReference type="InterPro" id="IPR029000">
    <property type="entry name" value="Cyclophilin-like_dom_sf"/>
</dbReference>
<evidence type="ECO:0000256" key="1">
    <source>
        <dbReference type="SAM" id="Coils"/>
    </source>
</evidence>
<protein>
    <submittedName>
        <fullName evidence="4">Uncharacterized protein</fullName>
    </submittedName>
</protein>
<reference evidence="4" key="1">
    <citation type="submission" date="2023-08" db="EMBL/GenBank/DDBJ databases">
        <authorList>
            <person name="Audoor S."/>
            <person name="Bilcke G."/>
        </authorList>
    </citation>
    <scope>NUCLEOTIDE SEQUENCE</scope>
</reference>
<name>A0AAD2PY53_9STRA</name>
<dbReference type="GO" id="GO:0005634">
    <property type="term" value="C:nucleus"/>
    <property type="evidence" value="ECO:0007669"/>
    <property type="project" value="TreeGrafter"/>
</dbReference>